<dbReference type="InterPro" id="IPR013749">
    <property type="entry name" value="PM/HMP-P_kinase-1"/>
</dbReference>
<keyword evidence="4" id="KW-0808">Transferase</keyword>
<reference evidence="4 5" key="1">
    <citation type="submission" date="2024-02" db="EMBL/GenBank/DDBJ databases">
        <title>Marinospirillum sp. MEB 164 isolated from Lonar lake sediment.</title>
        <authorList>
            <person name="Joshi A."/>
            <person name="Thite S."/>
        </authorList>
    </citation>
    <scope>NUCLEOTIDE SEQUENCE [LARGE SCALE GENOMIC DNA]</scope>
    <source>
        <strain evidence="4 5">MEB164</strain>
    </source>
</reference>
<dbReference type="EC" id="2.7.1.49" evidence="2"/>
<evidence type="ECO:0000313" key="5">
    <source>
        <dbReference type="Proteomes" id="UP001621714"/>
    </source>
</evidence>
<dbReference type="Proteomes" id="UP001621714">
    <property type="component" value="Unassembled WGS sequence"/>
</dbReference>
<dbReference type="InterPro" id="IPR029056">
    <property type="entry name" value="Ribokinase-like"/>
</dbReference>
<keyword evidence="4" id="KW-0418">Kinase</keyword>
<feature type="domain" description="Pyridoxamine kinase/Phosphomethylpyrimidine kinase" evidence="3">
    <location>
        <begin position="24"/>
        <end position="261"/>
    </location>
</feature>
<dbReference type="RefSeq" id="WP_405341106.1">
    <property type="nucleotide sequence ID" value="NZ_JBANFI010000008.1"/>
</dbReference>
<comment type="caution">
    <text evidence="4">The sequence shown here is derived from an EMBL/GenBank/DDBJ whole genome shotgun (WGS) entry which is preliminary data.</text>
</comment>
<dbReference type="Gene3D" id="3.40.1190.20">
    <property type="match status" value="1"/>
</dbReference>
<evidence type="ECO:0000256" key="1">
    <source>
        <dbReference type="ARBA" id="ARBA00004948"/>
    </source>
</evidence>
<accession>A0ABW8PZL5</accession>
<sequence>MIEPGIPLHFQKSYPSVLLIGGHDPSGGAGIIADAQAALAMRAWPLTLVTCLTAQNTERFDSLMPQSPVDFLRQLDLLLQDFQPAAVKLGVLGNLALQKEITHWLKQAQLPLVIDPVMASGSGTGLLESREQLHHLRDQLLPLAQVVTPNIPELAQLAPQHAEVDAQAKAILKSGCRAVLVTGTHAPTRTVKNLLYRQGTSQVMTSRWTRLEGEYHGSGCTLAAALAALLARGEALDQAVTQAQDFTWHSLEQGVQLTQGQKLPLRTTDFFND</sequence>
<evidence type="ECO:0000313" key="4">
    <source>
        <dbReference type="EMBL" id="MFK7161725.1"/>
    </source>
</evidence>
<dbReference type="Pfam" id="PF08543">
    <property type="entry name" value="Phos_pyr_kin"/>
    <property type="match status" value="1"/>
</dbReference>
<protein>
    <recommendedName>
        <fullName evidence="2">hydroxymethylpyrimidine kinase</fullName>
        <ecNumber evidence="2">2.7.1.49</ecNumber>
    </recommendedName>
</protein>
<dbReference type="CDD" id="cd01169">
    <property type="entry name" value="HMPP_kinase"/>
    <property type="match status" value="1"/>
</dbReference>
<dbReference type="PANTHER" id="PTHR20858:SF17">
    <property type="entry name" value="HYDROXYMETHYLPYRIMIDINE_PHOSPHOMETHYLPYRIMIDINE KINASE THI20-RELATED"/>
    <property type="match status" value="1"/>
</dbReference>
<dbReference type="GO" id="GO:0008972">
    <property type="term" value="F:phosphomethylpyrimidine kinase activity"/>
    <property type="evidence" value="ECO:0007669"/>
    <property type="project" value="UniProtKB-EC"/>
</dbReference>
<keyword evidence="5" id="KW-1185">Reference proteome</keyword>
<name>A0ABW8PZL5_9GAMM</name>
<dbReference type="InterPro" id="IPR004399">
    <property type="entry name" value="HMP/HMP-P_kinase_dom"/>
</dbReference>
<dbReference type="SUPFAM" id="SSF53613">
    <property type="entry name" value="Ribokinase-like"/>
    <property type="match status" value="1"/>
</dbReference>
<evidence type="ECO:0000259" key="3">
    <source>
        <dbReference type="Pfam" id="PF08543"/>
    </source>
</evidence>
<dbReference type="EMBL" id="JBANFI010000008">
    <property type="protein sequence ID" value="MFK7161725.1"/>
    <property type="molecule type" value="Genomic_DNA"/>
</dbReference>
<proteinExistence type="predicted"/>
<organism evidence="4 5">
    <name type="scientific">Marinospirillum alkalitolerans</name>
    <dbReference type="NCBI Taxonomy" id="3123374"/>
    <lineage>
        <taxon>Bacteria</taxon>
        <taxon>Pseudomonadati</taxon>
        <taxon>Pseudomonadota</taxon>
        <taxon>Gammaproteobacteria</taxon>
        <taxon>Oceanospirillales</taxon>
        <taxon>Oceanospirillaceae</taxon>
        <taxon>Marinospirillum</taxon>
    </lineage>
</organism>
<dbReference type="PANTHER" id="PTHR20858">
    <property type="entry name" value="PHOSPHOMETHYLPYRIMIDINE KINASE"/>
    <property type="match status" value="1"/>
</dbReference>
<gene>
    <name evidence="4" type="ORF">V6U78_11825</name>
</gene>
<dbReference type="GO" id="GO:0008902">
    <property type="term" value="F:hydroxymethylpyrimidine kinase activity"/>
    <property type="evidence" value="ECO:0007669"/>
    <property type="project" value="UniProtKB-EC"/>
</dbReference>
<evidence type="ECO:0000256" key="2">
    <source>
        <dbReference type="ARBA" id="ARBA00012135"/>
    </source>
</evidence>
<comment type="pathway">
    <text evidence="1">Cofactor biosynthesis; thiamine diphosphate biosynthesis.</text>
</comment>